<dbReference type="InterPro" id="IPR012337">
    <property type="entry name" value="RNaseH-like_sf"/>
</dbReference>
<dbReference type="Gene3D" id="3.30.420.10">
    <property type="entry name" value="Ribonuclease H-like superfamily/Ribonuclease H"/>
    <property type="match status" value="1"/>
</dbReference>
<feature type="binding site" evidence="11">
    <location>
        <position position="49"/>
    </location>
    <ligand>
        <name>Mg(2+)</name>
        <dbReference type="ChEBI" id="CHEBI:18420"/>
        <label>1</label>
    </ligand>
</feature>
<keyword evidence="8 11" id="KW-0255">Endonuclease</keyword>
<evidence type="ECO:0000256" key="9">
    <source>
        <dbReference type="ARBA" id="ARBA00022801"/>
    </source>
</evidence>
<comment type="subunit">
    <text evidence="4 11">Monomer.</text>
</comment>
<evidence type="ECO:0000256" key="6">
    <source>
        <dbReference type="ARBA" id="ARBA00022722"/>
    </source>
</evidence>
<evidence type="ECO:0000256" key="5">
    <source>
        <dbReference type="ARBA" id="ARBA00012180"/>
    </source>
</evidence>
<organism evidence="13 14">
    <name type="scientific">Desulfovibrio fairfieldensis</name>
    <dbReference type="NCBI Taxonomy" id="44742"/>
    <lineage>
        <taxon>Bacteria</taxon>
        <taxon>Pseudomonadati</taxon>
        <taxon>Thermodesulfobacteriota</taxon>
        <taxon>Desulfovibrionia</taxon>
        <taxon>Desulfovibrionales</taxon>
        <taxon>Desulfovibrionaceae</taxon>
        <taxon>Desulfovibrio</taxon>
    </lineage>
</organism>
<sequence length="159" mass="17881">MKQVVIHTDGSCLGNPGPGGWAAVLCLEGTDHRKELAGGFRLTTNNRMEITGVLEALAALREPCAVELYTDSQYVRNAVEKGWLRSWQKKNWVKADKKPVKNVDLWQKLLPELGRHTVHLHWLRGHAGHAENERCDVLARTYAGRRDLPPDPGFRPEDA</sequence>
<comment type="function">
    <text evidence="2 11">Endonuclease that specifically degrades the RNA of RNA-DNA hybrids.</text>
</comment>
<dbReference type="GO" id="GO:0004523">
    <property type="term" value="F:RNA-DNA hybrid ribonuclease activity"/>
    <property type="evidence" value="ECO:0007669"/>
    <property type="project" value="UniProtKB-UniRule"/>
</dbReference>
<dbReference type="NCBIfam" id="NF001236">
    <property type="entry name" value="PRK00203.1"/>
    <property type="match status" value="1"/>
</dbReference>
<keyword evidence="10 11" id="KW-0460">Magnesium</keyword>
<name>A0A120KME9_9BACT</name>
<gene>
    <name evidence="11" type="primary">rnhA</name>
    <name evidence="13" type="ORF">AXF13_14060</name>
</gene>
<evidence type="ECO:0000256" key="11">
    <source>
        <dbReference type="HAMAP-Rule" id="MF_00042"/>
    </source>
</evidence>
<dbReference type="KEGG" id="dfi:AXF13_14060"/>
<keyword evidence="11" id="KW-0963">Cytoplasm</keyword>
<accession>A0A120KME9</accession>
<reference evidence="14" key="1">
    <citation type="submission" date="2016-02" db="EMBL/GenBank/DDBJ databases">
        <authorList>
            <person name="Holder M.E."/>
            <person name="Ajami N.J."/>
            <person name="Petrosino J.F."/>
        </authorList>
    </citation>
    <scope>NUCLEOTIDE SEQUENCE [LARGE SCALE GENOMIC DNA]</scope>
    <source>
        <strain evidence="14">CCUG 45958</strain>
    </source>
</reference>
<dbReference type="SUPFAM" id="SSF53098">
    <property type="entry name" value="Ribonuclease H-like"/>
    <property type="match status" value="1"/>
</dbReference>
<dbReference type="FunFam" id="3.30.420.10:FF:000089">
    <property type="entry name" value="Ribonuclease H"/>
    <property type="match status" value="1"/>
</dbReference>
<dbReference type="EMBL" id="CP014229">
    <property type="protein sequence ID" value="AMD91159.1"/>
    <property type="molecule type" value="Genomic_DNA"/>
</dbReference>
<evidence type="ECO:0000259" key="12">
    <source>
        <dbReference type="PROSITE" id="PS50879"/>
    </source>
</evidence>
<dbReference type="InterPro" id="IPR022892">
    <property type="entry name" value="RNaseHI"/>
</dbReference>
<dbReference type="RefSeq" id="WP_062254193.1">
    <property type="nucleotide sequence ID" value="NZ_CP014229.1"/>
</dbReference>
<evidence type="ECO:0000256" key="7">
    <source>
        <dbReference type="ARBA" id="ARBA00022723"/>
    </source>
</evidence>
<evidence type="ECO:0000256" key="3">
    <source>
        <dbReference type="ARBA" id="ARBA00005300"/>
    </source>
</evidence>
<dbReference type="InterPro" id="IPR036397">
    <property type="entry name" value="RNaseH_sf"/>
</dbReference>
<dbReference type="GO" id="GO:0005737">
    <property type="term" value="C:cytoplasm"/>
    <property type="evidence" value="ECO:0007669"/>
    <property type="project" value="UniProtKB-SubCell"/>
</dbReference>
<dbReference type="PANTHER" id="PTHR10642:SF26">
    <property type="entry name" value="RIBONUCLEASE H1"/>
    <property type="match status" value="1"/>
</dbReference>
<keyword evidence="7 11" id="KW-0479">Metal-binding</keyword>
<keyword evidence="14" id="KW-1185">Reference proteome</keyword>
<dbReference type="GO" id="GO:0043137">
    <property type="term" value="P:DNA replication, removal of RNA primer"/>
    <property type="evidence" value="ECO:0007669"/>
    <property type="project" value="TreeGrafter"/>
</dbReference>
<dbReference type="Proteomes" id="UP000069241">
    <property type="component" value="Chromosome"/>
</dbReference>
<dbReference type="InterPro" id="IPR002156">
    <property type="entry name" value="RNaseH_domain"/>
</dbReference>
<dbReference type="GO" id="GO:0000287">
    <property type="term" value="F:magnesium ion binding"/>
    <property type="evidence" value="ECO:0007669"/>
    <property type="project" value="UniProtKB-UniRule"/>
</dbReference>
<evidence type="ECO:0000313" key="14">
    <source>
        <dbReference type="Proteomes" id="UP000069241"/>
    </source>
</evidence>
<evidence type="ECO:0000256" key="2">
    <source>
        <dbReference type="ARBA" id="ARBA00004065"/>
    </source>
</evidence>
<evidence type="ECO:0000256" key="1">
    <source>
        <dbReference type="ARBA" id="ARBA00000077"/>
    </source>
</evidence>
<evidence type="ECO:0000313" key="13">
    <source>
        <dbReference type="EMBL" id="AMD91159.1"/>
    </source>
</evidence>
<dbReference type="STRING" id="44742.AXF13_14060"/>
<feature type="binding site" evidence="11">
    <location>
        <position position="9"/>
    </location>
    <ligand>
        <name>Mg(2+)</name>
        <dbReference type="ChEBI" id="CHEBI:18420"/>
        <label>1</label>
    </ligand>
</feature>
<evidence type="ECO:0000256" key="8">
    <source>
        <dbReference type="ARBA" id="ARBA00022759"/>
    </source>
</evidence>
<feature type="domain" description="RNase H type-1" evidence="12">
    <location>
        <begin position="1"/>
        <end position="144"/>
    </location>
</feature>
<protein>
    <recommendedName>
        <fullName evidence="5 11">Ribonuclease H</fullName>
        <shortName evidence="11">RNase H</shortName>
        <ecNumber evidence="5 11">3.1.26.4</ecNumber>
    </recommendedName>
</protein>
<comment type="subcellular location">
    <subcellularLocation>
        <location evidence="11">Cytoplasm</location>
    </subcellularLocation>
</comment>
<evidence type="ECO:0000256" key="10">
    <source>
        <dbReference type="ARBA" id="ARBA00022842"/>
    </source>
</evidence>
<comment type="cofactor">
    <cofactor evidence="11">
        <name>Mg(2+)</name>
        <dbReference type="ChEBI" id="CHEBI:18420"/>
    </cofactor>
    <text evidence="11">Binds 1 Mg(2+) ion per subunit. May bind a second metal ion at a regulatory site, or after substrate binding.</text>
</comment>
<dbReference type="AlphaFoldDB" id="A0A120KME9"/>
<dbReference type="EC" id="3.1.26.4" evidence="5 11"/>
<dbReference type="GO" id="GO:0003676">
    <property type="term" value="F:nucleic acid binding"/>
    <property type="evidence" value="ECO:0007669"/>
    <property type="project" value="InterPro"/>
</dbReference>
<proteinExistence type="inferred from homology"/>
<feature type="binding site" evidence="11">
    <location>
        <position position="71"/>
    </location>
    <ligand>
        <name>Mg(2+)</name>
        <dbReference type="ChEBI" id="CHEBI:18420"/>
        <label>1</label>
    </ligand>
</feature>
<dbReference type="InterPro" id="IPR050092">
    <property type="entry name" value="RNase_H"/>
</dbReference>
<evidence type="ECO:0000256" key="4">
    <source>
        <dbReference type="ARBA" id="ARBA00011245"/>
    </source>
</evidence>
<dbReference type="Pfam" id="PF00075">
    <property type="entry name" value="RNase_H"/>
    <property type="match status" value="1"/>
</dbReference>
<comment type="catalytic activity">
    <reaction evidence="1 11">
        <text>Endonucleolytic cleavage to 5'-phosphomonoester.</text>
        <dbReference type="EC" id="3.1.26.4"/>
    </reaction>
</comment>
<dbReference type="PROSITE" id="PS50879">
    <property type="entry name" value="RNASE_H_1"/>
    <property type="match status" value="1"/>
</dbReference>
<dbReference type="CDD" id="cd09278">
    <property type="entry name" value="RNase_HI_prokaryote_like"/>
    <property type="match status" value="1"/>
</dbReference>
<feature type="binding site" evidence="11">
    <location>
        <position position="9"/>
    </location>
    <ligand>
        <name>Mg(2+)</name>
        <dbReference type="ChEBI" id="CHEBI:18420"/>
        <label>2</label>
    </ligand>
</feature>
<dbReference type="PANTHER" id="PTHR10642">
    <property type="entry name" value="RIBONUCLEASE H1"/>
    <property type="match status" value="1"/>
</dbReference>
<dbReference type="HAMAP" id="MF_00042">
    <property type="entry name" value="RNase_H"/>
    <property type="match status" value="1"/>
</dbReference>
<feature type="binding site" evidence="11">
    <location>
        <position position="136"/>
    </location>
    <ligand>
        <name>Mg(2+)</name>
        <dbReference type="ChEBI" id="CHEBI:18420"/>
        <label>2</label>
    </ligand>
</feature>
<comment type="similarity">
    <text evidence="3 11">Belongs to the RNase H family.</text>
</comment>
<keyword evidence="6 11" id="KW-0540">Nuclease</keyword>
<keyword evidence="9 11" id="KW-0378">Hydrolase</keyword>